<dbReference type="OrthoDB" id="4835412at2759"/>
<evidence type="ECO:0000313" key="3">
    <source>
        <dbReference type="Proteomes" id="UP000770015"/>
    </source>
</evidence>
<feature type="compositionally biased region" description="Basic and acidic residues" evidence="1">
    <location>
        <begin position="700"/>
        <end position="711"/>
    </location>
</feature>
<dbReference type="EMBL" id="JAGSXJ010000004">
    <property type="protein sequence ID" value="KAH6692272.1"/>
    <property type="molecule type" value="Genomic_DNA"/>
</dbReference>
<dbReference type="Proteomes" id="UP000770015">
    <property type="component" value="Unassembled WGS sequence"/>
</dbReference>
<evidence type="ECO:0000256" key="1">
    <source>
        <dbReference type="SAM" id="MobiDB-lite"/>
    </source>
</evidence>
<feature type="region of interest" description="Disordered" evidence="1">
    <location>
        <begin position="170"/>
        <end position="193"/>
    </location>
</feature>
<feature type="compositionally biased region" description="Low complexity" evidence="1">
    <location>
        <begin position="353"/>
        <end position="366"/>
    </location>
</feature>
<accession>A0A9P8VHI9</accession>
<proteinExistence type="predicted"/>
<feature type="region of interest" description="Disordered" evidence="1">
    <location>
        <begin position="544"/>
        <end position="643"/>
    </location>
</feature>
<reference evidence="2" key="1">
    <citation type="journal article" date="2021" name="Nat. Commun.">
        <title>Genetic determinants of endophytism in the Arabidopsis root mycobiome.</title>
        <authorList>
            <person name="Mesny F."/>
            <person name="Miyauchi S."/>
            <person name="Thiergart T."/>
            <person name="Pickel B."/>
            <person name="Atanasova L."/>
            <person name="Karlsson M."/>
            <person name="Huettel B."/>
            <person name="Barry K.W."/>
            <person name="Haridas S."/>
            <person name="Chen C."/>
            <person name="Bauer D."/>
            <person name="Andreopoulos W."/>
            <person name="Pangilinan J."/>
            <person name="LaButti K."/>
            <person name="Riley R."/>
            <person name="Lipzen A."/>
            <person name="Clum A."/>
            <person name="Drula E."/>
            <person name="Henrissat B."/>
            <person name="Kohler A."/>
            <person name="Grigoriev I.V."/>
            <person name="Martin F.M."/>
            <person name="Hacquard S."/>
        </authorList>
    </citation>
    <scope>NUCLEOTIDE SEQUENCE</scope>
    <source>
        <strain evidence="2">MPI-SDFR-AT-0117</strain>
    </source>
</reference>
<feature type="compositionally biased region" description="Polar residues" evidence="1">
    <location>
        <begin position="690"/>
        <end position="699"/>
    </location>
</feature>
<gene>
    <name evidence="2" type="ORF">F5X68DRAFT_250470</name>
</gene>
<feature type="region of interest" description="Disordered" evidence="1">
    <location>
        <begin position="673"/>
        <end position="744"/>
    </location>
</feature>
<protein>
    <submittedName>
        <fullName evidence="2">Uncharacterized protein</fullName>
    </submittedName>
</protein>
<dbReference type="AlphaFoldDB" id="A0A9P8VHI9"/>
<name>A0A9P8VHI9_9PEZI</name>
<organism evidence="2 3">
    <name type="scientific">Plectosphaerella plurivora</name>
    <dbReference type="NCBI Taxonomy" id="936078"/>
    <lineage>
        <taxon>Eukaryota</taxon>
        <taxon>Fungi</taxon>
        <taxon>Dikarya</taxon>
        <taxon>Ascomycota</taxon>
        <taxon>Pezizomycotina</taxon>
        <taxon>Sordariomycetes</taxon>
        <taxon>Hypocreomycetidae</taxon>
        <taxon>Glomerellales</taxon>
        <taxon>Plectosphaerellaceae</taxon>
        <taxon>Plectosphaerella</taxon>
    </lineage>
</organism>
<comment type="caution">
    <text evidence="2">The sequence shown here is derived from an EMBL/GenBank/DDBJ whole genome shotgun (WGS) entry which is preliminary data.</text>
</comment>
<feature type="region of interest" description="Disordered" evidence="1">
    <location>
        <begin position="852"/>
        <end position="881"/>
    </location>
</feature>
<evidence type="ECO:0000313" key="2">
    <source>
        <dbReference type="EMBL" id="KAH6692272.1"/>
    </source>
</evidence>
<feature type="region of interest" description="Disordered" evidence="1">
    <location>
        <begin position="344"/>
        <end position="367"/>
    </location>
</feature>
<sequence>MDMDQVWDYGVLDVHLSAVLDQYDSLKTQQLKRFQQDVDLAKQSRTRQELDSEKNDVEVLMKKLRARFPNRTPTPFAFAMPQKVEKDQIPSESPIPQLADNIAADLFVEPDNVDTTVDAQDNATTTSATLTHDDGNQMDISYLPGSAVDITILGAEPATPFTTGADATFGTDTPADQRSPTPPHLNNPLGNKRKAPLKIFGQLPSIKKTKTKSVPTLPPGPPLTDRTISFDEVYQDGNAQYKHMIVHYGGHNYILKCEEHGVHFKPKAITAAAKHLDSDAHGNQERKHSNAVAQLGYLVTDCTPEQIQQHNNLVLNAYALGYRPLRPKIQYPKPAITETRNNLHHNTVTSDRPSSIPSAPSAPSASTGTIIDPVAGELYYGRAKPMNPGAKPKSYIVMVLPWKQLPPLGGGIMAETLGHSPLLREAQRKTCYIYDQDGIAGWMPGYEDGGQHVKKRWFPVLWFEKTLPDSYGWLRAGDLTPFDQGVKVPAASQARALHSRAVAREFFGTTNLETSFGGPGSVLDGPGDALGDLSNGLDVPELAIDSPQLAPDSPNPEIREARETSPLGSEGMDLDSSSEDEGPLMETRRQKLPTATAPEEVRPASPAPAPVQPGTPHVQLGSPIKSDTAVTMPSGHGDNKSKGANLVITTDCATGMAAAALLARQAIEGSAATRASLEEPGSAVDGRARSTASPGTSRADSVDRSASEARSARVTPASSVDRFPLPNASATTSTKPIKQVKGGPASARNAWQVAAYANGTEPMHHYQHAVRLVGSKDGIARTYGAEGPTIVIYAKEVRKITLDESQAPEGRCGVTIECGNTTKRLVLSSNNGRSHYMAVMFKRWFGKFLDQEDKHDNSRPSSSGLTGQREGAPPPQNLGEA</sequence>
<feature type="compositionally biased region" description="Pro residues" evidence="1">
    <location>
        <begin position="872"/>
        <end position="881"/>
    </location>
</feature>
<feature type="compositionally biased region" description="Acidic residues" evidence="1">
    <location>
        <begin position="572"/>
        <end position="583"/>
    </location>
</feature>
<keyword evidence="3" id="KW-1185">Reference proteome</keyword>